<dbReference type="AlphaFoldDB" id="A0A9Q6HNE9"/>
<evidence type="ECO:0000256" key="1">
    <source>
        <dbReference type="ARBA" id="ARBA00006739"/>
    </source>
</evidence>
<accession>A0A9Q6HNE9</accession>
<dbReference type="PANTHER" id="PTHR22916">
    <property type="entry name" value="GLYCOSYLTRANSFERASE"/>
    <property type="match status" value="1"/>
</dbReference>
<evidence type="ECO:0000313" key="3">
    <source>
        <dbReference type="EMBL" id="PTI75118.1"/>
    </source>
</evidence>
<comment type="caution">
    <text evidence="3">The sequence shown here is derived from an EMBL/GenBank/DDBJ whole genome shotgun (WGS) entry which is preliminary data.</text>
</comment>
<dbReference type="InterPro" id="IPR029044">
    <property type="entry name" value="Nucleotide-diphossugar_trans"/>
</dbReference>
<protein>
    <submittedName>
        <fullName evidence="3">Glycosyltransferase family 2 protein</fullName>
    </submittedName>
</protein>
<dbReference type="Proteomes" id="UP000241960">
    <property type="component" value="Unassembled WGS sequence"/>
</dbReference>
<evidence type="ECO:0000259" key="2">
    <source>
        <dbReference type="Pfam" id="PF00535"/>
    </source>
</evidence>
<dbReference type="EMBL" id="PZFQ01000027">
    <property type="protein sequence ID" value="PTI75118.1"/>
    <property type="molecule type" value="Genomic_DNA"/>
</dbReference>
<dbReference type="CDD" id="cd00761">
    <property type="entry name" value="Glyco_tranf_GTA_type"/>
    <property type="match status" value="1"/>
</dbReference>
<dbReference type="SUPFAM" id="SSF53448">
    <property type="entry name" value="Nucleotide-diphospho-sugar transferases"/>
    <property type="match status" value="1"/>
</dbReference>
<organism evidence="3 4">
    <name type="scientific">Staphylococcus succinus</name>
    <dbReference type="NCBI Taxonomy" id="61015"/>
    <lineage>
        <taxon>Bacteria</taxon>
        <taxon>Bacillati</taxon>
        <taxon>Bacillota</taxon>
        <taxon>Bacilli</taxon>
        <taxon>Bacillales</taxon>
        <taxon>Staphylococcaceae</taxon>
        <taxon>Staphylococcus</taxon>
    </lineage>
</organism>
<feature type="domain" description="Glycosyltransferase 2-like" evidence="2">
    <location>
        <begin position="16"/>
        <end position="180"/>
    </location>
</feature>
<sequence length="468" mass="54451">MKTIKSNQMSNSIKVSILISTYNKGEFIENTLSSILNQTLDKHDFELIVVDDCSTDNTLSIVSSKIEEFSNYKLVQLDENSGTPAKPRNLAIDLSIGKFLMFVDGDDWLPLDAVANLYNLVKLNKTDYATGLTKYVYNDHFGRSGVALSKISQKRMDLKNCRKSFYHLAPAGRMIKADIIKKNHIRFPEMIFAEDLQFFAEVFFNINKLSTTQDVVYCANRYTENVSLVRSKESTILNRMKLQTEAYRYLSHKYKNNKIFKNLLYRIINKDILDGKFYKKGFITEIDTLLPALQNILIEIEKDFDPQAFSDDELNQEAIKLIKKGDKKEIIKFVNWYLQKDKEELCFVKNKAYYTYNGNLYKKNIYAYLQKLSQKKGNIILHLYSRNSDIKYIEVKSRKNPENYKILNLKKNLLKPGEYTAQFQEDNLPNGKMALTVLDEDFNTSVIKTRRQYGFYETVNGNIGFIKK</sequence>
<name>A0A9Q6HNE9_9STAP</name>
<dbReference type="Pfam" id="PF00535">
    <property type="entry name" value="Glycos_transf_2"/>
    <property type="match status" value="1"/>
</dbReference>
<dbReference type="GO" id="GO:0016758">
    <property type="term" value="F:hexosyltransferase activity"/>
    <property type="evidence" value="ECO:0007669"/>
    <property type="project" value="UniProtKB-ARBA"/>
</dbReference>
<dbReference type="InterPro" id="IPR001173">
    <property type="entry name" value="Glyco_trans_2-like"/>
</dbReference>
<evidence type="ECO:0000313" key="4">
    <source>
        <dbReference type="Proteomes" id="UP000241960"/>
    </source>
</evidence>
<dbReference type="RefSeq" id="WP_107545146.1">
    <property type="nucleotide sequence ID" value="NZ_PZFQ01000027.1"/>
</dbReference>
<comment type="similarity">
    <text evidence="1">Belongs to the glycosyltransferase 2 family.</text>
</comment>
<gene>
    <name evidence="3" type="ORF">BU058_08850</name>
</gene>
<dbReference type="PANTHER" id="PTHR22916:SF3">
    <property type="entry name" value="UDP-GLCNAC:BETAGAL BETA-1,3-N-ACETYLGLUCOSAMINYLTRANSFERASE-LIKE PROTEIN 1"/>
    <property type="match status" value="1"/>
</dbReference>
<proteinExistence type="inferred from homology"/>
<dbReference type="Gene3D" id="3.90.550.10">
    <property type="entry name" value="Spore Coat Polysaccharide Biosynthesis Protein SpsA, Chain A"/>
    <property type="match status" value="1"/>
</dbReference>
<reference evidence="3 4" key="1">
    <citation type="journal article" date="2016" name="Front. Microbiol.">
        <title>Comprehensive Phylogenetic Analysis of Bovine Non-aureus Staphylococci Species Based on Whole-Genome Sequencing.</title>
        <authorList>
            <person name="Naushad S."/>
            <person name="Barkema H.W."/>
            <person name="Luby C."/>
            <person name="Condas L.A."/>
            <person name="Nobrega D.B."/>
            <person name="Carson D.A."/>
            <person name="De Buck J."/>
        </authorList>
    </citation>
    <scope>NUCLEOTIDE SEQUENCE [LARGE SCALE GENOMIC DNA]</scope>
    <source>
        <strain evidence="3 4">SNUC 1231</strain>
    </source>
</reference>